<dbReference type="PANTHER" id="PTHR37017">
    <property type="entry name" value="AB HYDROLASE-1 DOMAIN-CONTAINING PROTEIN-RELATED"/>
    <property type="match status" value="1"/>
</dbReference>
<dbReference type="InterPro" id="IPR052897">
    <property type="entry name" value="Sec-Metab_Biosynth_Hydrolase"/>
</dbReference>
<dbReference type="GO" id="GO:0016787">
    <property type="term" value="F:hydrolase activity"/>
    <property type="evidence" value="ECO:0007669"/>
    <property type="project" value="UniProtKB-KW"/>
</dbReference>
<gene>
    <name evidence="2" type="ORF">AB5J52_07325</name>
</gene>
<dbReference type="PANTHER" id="PTHR37017:SF11">
    <property type="entry name" value="ESTERASE_LIPASE_THIOESTERASE DOMAIN-CONTAINING PROTEIN"/>
    <property type="match status" value="1"/>
</dbReference>
<protein>
    <submittedName>
        <fullName evidence="2">Alpha/beta hydrolase</fullName>
    </submittedName>
</protein>
<proteinExistence type="predicted"/>
<evidence type="ECO:0000313" key="2">
    <source>
        <dbReference type="EMBL" id="XDQ42084.1"/>
    </source>
</evidence>
<accession>A0AB39QHG5</accession>
<dbReference type="Pfam" id="PF12697">
    <property type="entry name" value="Abhydrolase_6"/>
    <property type="match status" value="1"/>
</dbReference>
<dbReference type="InterPro" id="IPR000073">
    <property type="entry name" value="AB_hydrolase_1"/>
</dbReference>
<organism evidence="2">
    <name type="scientific">Streptomyces sp. R39</name>
    <dbReference type="NCBI Taxonomy" id="3238631"/>
    <lineage>
        <taxon>Bacteria</taxon>
        <taxon>Bacillati</taxon>
        <taxon>Actinomycetota</taxon>
        <taxon>Actinomycetes</taxon>
        <taxon>Kitasatosporales</taxon>
        <taxon>Streptomycetaceae</taxon>
        <taxon>Streptomyces</taxon>
    </lineage>
</organism>
<evidence type="ECO:0000259" key="1">
    <source>
        <dbReference type="Pfam" id="PF12697"/>
    </source>
</evidence>
<dbReference type="Gene3D" id="3.40.50.1820">
    <property type="entry name" value="alpha/beta hydrolase"/>
    <property type="match status" value="1"/>
</dbReference>
<dbReference type="RefSeq" id="WP_369221616.1">
    <property type="nucleotide sequence ID" value="NZ_CP163441.1"/>
</dbReference>
<dbReference type="EMBL" id="CP163441">
    <property type="protein sequence ID" value="XDQ42084.1"/>
    <property type="molecule type" value="Genomic_DNA"/>
</dbReference>
<dbReference type="InterPro" id="IPR029058">
    <property type="entry name" value="AB_hydrolase_fold"/>
</dbReference>
<dbReference type="SUPFAM" id="SSF53474">
    <property type="entry name" value="alpha/beta-Hydrolases"/>
    <property type="match status" value="1"/>
</dbReference>
<sequence>MSLPALLLVHGAWHDSSAWRLLAEHLPDVDVRTVRLPSTGDDPTRLGDLYADAARIEVALGEIGGPAVVLGHSYGGAPVSQTPAGPGIVRVIYLAAMMQDVGDTVLTPTGGVHPGYWDVHGEDGDRPGYFGVADPVEVLYNGVDPQLAEAAVASLRSQSLASVTQPLTRAIWHDVPSSYIVCERDRAIPAAFQRSMARQADRVRPMDSGHSPFLSHPAELARLIREEIAV</sequence>
<reference evidence="2" key="1">
    <citation type="submission" date="2024-07" db="EMBL/GenBank/DDBJ databases">
        <authorList>
            <person name="Yu S.T."/>
        </authorList>
    </citation>
    <scope>NUCLEOTIDE SEQUENCE</scope>
    <source>
        <strain evidence="2">R39</strain>
    </source>
</reference>
<keyword evidence="2" id="KW-0378">Hydrolase</keyword>
<dbReference type="AlphaFoldDB" id="A0AB39QHG5"/>
<name>A0AB39QHG5_9ACTN</name>
<feature type="domain" description="AB hydrolase-1" evidence="1">
    <location>
        <begin position="6"/>
        <end position="222"/>
    </location>
</feature>